<feature type="compositionally biased region" description="Acidic residues" evidence="1">
    <location>
        <begin position="1"/>
        <end position="11"/>
    </location>
</feature>
<comment type="caution">
    <text evidence="2">The sequence shown here is derived from an EMBL/GenBank/DDBJ whole genome shotgun (WGS) entry which is preliminary data.</text>
</comment>
<evidence type="ECO:0000256" key="1">
    <source>
        <dbReference type="SAM" id="MobiDB-lite"/>
    </source>
</evidence>
<dbReference type="EMBL" id="BJWL01000015">
    <property type="protein sequence ID" value="GFZ02127.1"/>
    <property type="molecule type" value="Genomic_DNA"/>
</dbReference>
<evidence type="ECO:0000313" key="2">
    <source>
        <dbReference type="EMBL" id="GFZ02127.1"/>
    </source>
</evidence>
<accession>A0A7J0FUL5</accession>
<name>A0A7J0FUL5_9ERIC</name>
<proteinExistence type="predicted"/>
<dbReference type="Proteomes" id="UP000585474">
    <property type="component" value="Unassembled WGS sequence"/>
</dbReference>
<gene>
    <name evidence="2" type="ORF">Acr_15g0007360</name>
</gene>
<reference evidence="2 3" key="1">
    <citation type="submission" date="2019-07" db="EMBL/GenBank/DDBJ databases">
        <title>De Novo Assembly of kiwifruit Actinidia rufa.</title>
        <authorList>
            <person name="Sugita-Konishi S."/>
            <person name="Sato K."/>
            <person name="Mori E."/>
            <person name="Abe Y."/>
            <person name="Kisaki G."/>
            <person name="Hamano K."/>
            <person name="Suezawa K."/>
            <person name="Otani M."/>
            <person name="Fukuda T."/>
            <person name="Manabe T."/>
            <person name="Gomi K."/>
            <person name="Tabuchi M."/>
            <person name="Akimitsu K."/>
            <person name="Kataoka I."/>
        </authorList>
    </citation>
    <scope>NUCLEOTIDE SEQUENCE [LARGE SCALE GENOMIC DNA]</scope>
    <source>
        <strain evidence="3">cv. Fuchu</strain>
    </source>
</reference>
<organism evidence="2 3">
    <name type="scientific">Actinidia rufa</name>
    <dbReference type="NCBI Taxonomy" id="165716"/>
    <lineage>
        <taxon>Eukaryota</taxon>
        <taxon>Viridiplantae</taxon>
        <taxon>Streptophyta</taxon>
        <taxon>Embryophyta</taxon>
        <taxon>Tracheophyta</taxon>
        <taxon>Spermatophyta</taxon>
        <taxon>Magnoliopsida</taxon>
        <taxon>eudicotyledons</taxon>
        <taxon>Gunneridae</taxon>
        <taxon>Pentapetalae</taxon>
        <taxon>asterids</taxon>
        <taxon>Ericales</taxon>
        <taxon>Actinidiaceae</taxon>
        <taxon>Actinidia</taxon>
    </lineage>
</organism>
<protein>
    <submittedName>
        <fullName evidence="2">Uncharacterized protein</fullName>
    </submittedName>
</protein>
<feature type="region of interest" description="Disordered" evidence="1">
    <location>
        <begin position="1"/>
        <end position="41"/>
    </location>
</feature>
<evidence type="ECO:0000313" key="3">
    <source>
        <dbReference type="Proteomes" id="UP000585474"/>
    </source>
</evidence>
<sequence length="81" mass="9712">MDYGIDDDERDDPYPLPIAIRSDRAKRRERQRRRERKTMTDNLYPPLAVRGCSRQLRERDTSESMKWRGYGSFSFDFGCAF</sequence>
<keyword evidence="3" id="KW-1185">Reference proteome</keyword>
<dbReference type="AlphaFoldDB" id="A0A7J0FUL5"/>
<feature type="compositionally biased region" description="Basic residues" evidence="1">
    <location>
        <begin position="24"/>
        <end position="36"/>
    </location>
</feature>